<protein>
    <recommendedName>
        <fullName evidence="4">Protein kinase domain-containing protein</fullName>
    </recommendedName>
</protein>
<dbReference type="SUPFAM" id="SSF56112">
    <property type="entry name" value="Protein kinase-like (PK-like)"/>
    <property type="match status" value="1"/>
</dbReference>
<accession>A0A4P9W4D0</accession>
<evidence type="ECO:0000313" key="3">
    <source>
        <dbReference type="Proteomes" id="UP000269721"/>
    </source>
</evidence>
<evidence type="ECO:0008006" key="4">
    <source>
        <dbReference type="Google" id="ProtNLM"/>
    </source>
</evidence>
<proteinExistence type="predicted"/>
<keyword evidence="3" id="KW-1185">Reference proteome</keyword>
<reference evidence="3" key="1">
    <citation type="journal article" date="2018" name="Nat. Microbiol.">
        <title>Leveraging single-cell genomics to expand the fungal tree of life.</title>
        <authorList>
            <person name="Ahrendt S.R."/>
            <person name="Quandt C.A."/>
            <person name="Ciobanu D."/>
            <person name="Clum A."/>
            <person name="Salamov A."/>
            <person name="Andreopoulos B."/>
            <person name="Cheng J.F."/>
            <person name="Woyke T."/>
            <person name="Pelin A."/>
            <person name="Henrissat B."/>
            <person name="Reynolds N.K."/>
            <person name="Benny G.L."/>
            <person name="Smith M.E."/>
            <person name="James T.Y."/>
            <person name="Grigoriev I.V."/>
        </authorList>
    </citation>
    <scope>NUCLEOTIDE SEQUENCE [LARGE SCALE GENOMIC DNA]</scope>
</reference>
<dbReference type="OrthoDB" id="6513151at2759"/>
<evidence type="ECO:0000256" key="1">
    <source>
        <dbReference type="SAM" id="MobiDB-lite"/>
    </source>
</evidence>
<dbReference type="EMBL" id="KZ998980">
    <property type="protein sequence ID" value="RKO85540.1"/>
    <property type="molecule type" value="Genomic_DNA"/>
</dbReference>
<sequence>MVFTRFPWQTATPSDPDFAAYVSSGLQSKFLDRLPAHKAATMRRMLDPDANTRCSIEEVLDEPWVARHRPRLGPGSRDTAPGVKKQERIDSRMGAVPMSRLWKLVFVAIPL</sequence>
<gene>
    <name evidence="2" type="ORF">BDK51DRAFT_47909</name>
</gene>
<name>A0A4P9W4D0_9FUNG</name>
<feature type="region of interest" description="Disordered" evidence="1">
    <location>
        <begin position="67"/>
        <end position="90"/>
    </location>
</feature>
<dbReference type="AlphaFoldDB" id="A0A4P9W4D0"/>
<dbReference type="Proteomes" id="UP000269721">
    <property type="component" value="Unassembled WGS sequence"/>
</dbReference>
<dbReference type="InterPro" id="IPR011009">
    <property type="entry name" value="Kinase-like_dom_sf"/>
</dbReference>
<organism evidence="2 3">
    <name type="scientific">Blyttiomyces helicus</name>
    <dbReference type="NCBI Taxonomy" id="388810"/>
    <lineage>
        <taxon>Eukaryota</taxon>
        <taxon>Fungi</taxon>
        <taxon>Fungi incertae sedis</taxon>
        <taxon>Chytridiomycota</taxon>
        <taxon>Chytridiomycota incertae sedis</taxon>
        <taxon>Chytridiomycetes</taxon>
        <taxon>Chytridiomycetes incertae sedis</taxon>
        <taxon>Blyttiomyces</taxon>
    </lineage>
</organism>
<dbReference type="Gene3D" id="1.10.510.10">
    <property type="entry name" value="Transferase(Phosphotransferase) domain 1"/>
    <property type="match status" value="1"/>
</dbReference>
<evidence type="ECO:0000313" key="2">
    <source>
        <dbReference type="EMBL" id="RKO85540.1"/>
    </source>
</evidence>